<dbReference type="EMBL" id="JACYCD010000049">
    <property type="protein sequence ID" value="KAF8708191.1"/>
    <property type="molecule type" value="Genomic_DNA"/>
</dbReference>
<comment type="caution">
    <text evidence="2">The sequence shown here is derived from an EMBL/GenBank/DDBJ whole genome shotgun (WGS) entry which is preliminary data.</text>
</comment>
<proteinExistence type="predicted"/>
<feature type="non-terminal residue" evidence="2">
    <location>
        <position position="293"/>
    </location>
</feature>
<organism evidence="2 3">
    <name type="scientific">Rhizoctonia solani</name>
    <dbReference type="NCBI Taxonomy" id="456999"/>
    <lineage>
        <taxon>Eukaryota</taxon>
        <taxon>Fungi</taxon>
        <taxon>Dikarya</taxon>
        <taxon>Basidiomycota</taxon>
        <taxon>Agaricomycotina</taxon>
        <taxon>Agaricomycetes</taxon>
        <taxon>Cantharellales</taxon>
        <taxon>Ceratobasidiaceae</taxon>
        <taxon>Rhizoctonia</taxon>
    </lineage>
</organism>
<gene>
    <name evidence="2" type="ORF">RHS03_04219</name>
</gene>
<evidence type="ECO:0000256" key="1">
    <source>
        <dbReference type="SAM" id="MobiDB-lite"/>
    </source>
</evidence>
<reference evidence="2" key="1">
    <citation type="submission" date="2020-09" db="EMBL/GenBank/DDBJ databases">
        <title>Comparative genome analyses of four rice-infecting Rhizoctonia solani isolates reveal extensive enrichment of homogalacturonan modification genes.</title>
        <authorList>
            <person name="Lee D.-Y."/>
            <person name="Jeon J."/>
            <person name="Kim K.-T."/>
            <person name="Cheong K."/>
            <person name="Song H."/>
            <person name="Choi G."/>
            <person name="Ko J."/>
            <person name="Opiyo S.O."/>
            <person name="Zuo S."/>
            <person name="Madhav S."/>
            <person name="Lee Y.-H."/>
            <person name="Wang G.-L."/>
        </authorList>
    </citation>
    <scope>NUCLEOTIDE SEQUENCE</scope>
    <source>
        <strain evidence="2">AG1-IA WGL</strain>
    </source>
</reference>
<evidence type="ECO:0000313" key="3">
    <source>
        <dbReference type="Proteomes" id="UP000602905"/>
    </source>
</evidence>
<protein>
    <submittedName>
        <fullName evidence="2">Uncharacterized protein</fullName>
    </submittedName>
</protein>
<accession>A0A8H7HVU7</accession>
<sequence length="293" mass="33224">MDGHAVRSWTSIFPHVLAPKSGAPHRVTTPEFANSRIYLLYTPPLDYPPSELQDHTFVRCPHVASVPAASLLPRTWVFPNRSLRSIGRPLLATLYYLTMPRPRNHYDPETYPKKPAPAAGRRNRRRPVKKERALPDRNSQDWGETNKEPGKVWGEGGNAWAEAGPTGWGEGGWAAVESGAWGLEGDDDWALEAYTTSKIEIWRKQVEVCPRHELVRTPSATSEEPATIDESLLGPTSSSHTIAPKFYRWALNFLNQEKVSADRKRKALAFLKRSRQQQLECIRRLIEEIRELS</sequence>
<feature type="compositionally biased region" description="Basic and acidic residues" evidence="1">
    <location>
        <begin position="130"/>
        <end position="150"/>
    </location>
</feature>
<dbReference type="AlphaFoldDB" id="A0A8H7HVU7"/>
<evidence type="ECO:0000313" key="2">
    <source>
        <dbReference type="EMBL" id="KAF8708191.1"/>
    </source>
</evidence>
<dbReference type="OrthoDB" id="3228739at2759"/>
<feature type="region of interest" description="Disordered" evidence="1">
    <location>
        <begin position="106"/>
        <end position="153"/>
    </location>
</feature>
<name>A0A8H7HVU7_9AGAM</name>
<dbReference type="Proteomes" id="UP000602905">
    <property type="component" value="Unassembled WGS sequence"/>
</dbReference>